<dbReference type="EMBL" id="WIXP02000007">
    <property type="protein sequence ID" value="KAF6208633.1"/>
    <property type="molecule type" value="Genomic_DNA"/>
</dbReference>
<evidence type="ECO:0000313" key="2">
    <source>
        <dbReference type="EMBL" id="KAF6208633.1"/>
    </source>
</evidence>
<dbReference type="SUPFAM" id="SSF56672">
    <property type="entry name" value="DNA/RNA polymerases"/>
    <property type="match status" value="1"/>
</dbReference>
<keyword evidence="3" id="KW-1185">Reference proteome</keyword>
<gene>
    <name evidence="2" type="ORF">GE061_017091</name>
</gene>
<name>A0A8S9XI14_APOLU</name>
<dbReference type="PANTHER" id="PTHR47027:SF20">
    <property type="entry name" value="REVERSE TRANSCRIPTASE-LIKE PROTEIN WITH RNA-DIRECTED DNA POLYMERASE DOMAIN"/>
    <property type="match status" value="1"/>
</dbReference>
<sequence length="396" mass="45166">MDRFCGRLRMKRPRIPVKAKVRHRLSNAQKGKSASRIKWNVDKLKDETVRKEYQDNLSAKIPLHLESPSTNELWTDIKVAVLESAKETLGEKSKTGNEEWFDQECEALINEKNNKRRTWIQRDTRGTREAHNTSRRLANYACRRKKRAWENSKYSNMESLNEANESRKFYHAVKLLFIDYVQAFDRLSRNGLIRALSRLGIPRKLLSLVSMTLKDCEAKVLVSGRVSQPFSVERGVRQGGGLSAVLFNLALHSAINAVDPGGTIFHKSSQLCGYADDIAILSRSLSALEGLFAQLELETRELGLEVSSSKTKYMKLSAREQRNVEDVSLNGTTFESVTEFKYLGTLLNKENKFDSYFVSLCSAAQARLSVSSVYTKEVSFGERLRERISRERPLSR</sequence>
<feature type="domain" description="Reverse transcriptase" evidence="1">
    <location>
        <begin position="108"/>
        <end position="347"/>
    </location>
</feature>
<dbReference type="AlphaFoldDB" id="A0A8S9XI14"/>
<dbReference type="PROSITE" id="PS50878">
    <property type="entry name" value="RT_POL"/>
    <property type="match status" value="1"/>
</dbReference>
<proteinExistence type="predicted"/>
<comment type="caution">
    <text evidence="2">The sequence shown here is derived from an EMBL/GenBank/DDBJ whole genome shotgun (WGS) entry which is preliminary data.</text>
</comment>
<dbReference type="InterPro" id="IPR000477">
    <property type="entry name" value="RT_dom"/>
</dbReference>
<dbReference type="Pfam" id="PF00078">
    <property type="entry name" value="RVT_1"/>
    <property type="match status" value="1"/>
</dbReference>
<dbReference type="OrthoDB" id="6594538at2759"/>
<protein>
    <recommendedName>
        <fullName evidence="1">Reverse transcriptase domain-containing protein</fullName>
    </recommendedName>
</protein>
<evidence type="ECO:0000313" key="3">
    <source>
        <dbReference type="Proteomes" id="UP000466442"/>
    </source>
</evidence>
<dbReference type="GO" id="GO:0071897">
    <property type="term" value="P:DNA biosynthetic process"/>
    <property type="evidence" value="ECO:0007669"/>
    <property type="project" value="UniProtKB-ARBA"/>
</dbReference>
<reference evidence="2" key="1">
    <citation type="journal article" date="2021" name="Mol. Ecol. Resour.">
        <title>Apolygus lucorum genome provides insights into omnivorousness and mesophyll feeding.</title>
        <authorList>
            <person name="Liu Y."/>
            <person name="Liu H."/>
            <person name="Wang H."/>
            <person name="Huang T."/>
            <person name="Liu B."/>
            <person name="Yang B."/>
            <person name="Yin L."/>
            <person name="Li B."/>
            <person name="Zhang Y."/>
            <person name="Zhang S."/>
            <person name="Jiang F."/>
            <person name="Zhang X."/>
            <person name="Ren Y."/>
            <person name="Wang B."/>
            <person name="Wang S."/>
            <person name="Lu Y."/>
            <person name="Wu K."/>
            <person name="Fan W."/>
            <person name="Wang G."/>
        </authorList>
    </citation>
    <scope>NUCLEOTIDE SEQUENCE</scope>
    <source>
        <strain evidence="2">12Hb</strain>
    </source>
</reference>
<dbReference type="PANTHER" id="PTHR47027">
    <property type="entry name" value="REVERSE TRANSCRIPTASE DOMAIN-CONTAINING PROTEIN"/>
    <property type="match status" value="1"/>
</dbReference>
<accession>A0A8S9XI14</accession>
<dbReference type="Proteomes" id="UP000466442">
    <property type="component" value="Unassembled WGS sequence"/>
</dbReference>
<evidence type="ECO:0000259" key="1">
    <source>
        <dbReference type="PROSITE" id="PS50878"/>
    </source>
</evidence>
<dbReference type="InterPro" id="IPR043502">
    <property type="entry name" value="DNA/RNA_pol_sf"/>
</dbReference>
<organism evidence="2 3">
    <name type="scientific">Apolygus lucorum</name>
    <name type="common">Small green plant bug</name>
    <name type="synonym">Lygocoris lucorum</name>
    <dbReference type="NCBI Taxonomy" id="248454"/>
    <lineage>
        <taxon>Eukaryota</taxon>
        <taxon>Metazoa</taxon>
        <taxon>Ecdysozoa</taxon>
        <taxon>Arthropoda</taxon>
        <taxon>Hexapoda</taxon>
        <taxon>Insecta</taxon>
        <taxon>Pterygota</taxon>
        <taxon>Neoptera</taxon>
        <taxon>Paraneoptera</taxon>
        <taxon>Hemiptera</taxon>
        <taxon>Heteroptera</taxon>
        <taxon>Panheteroptera</taxon>
        <taxon>Cimicomorpha</taxon>
        <taxon>Miridae</taxon>
        <taxon>Mirini</taxon>
        <taxon>Apolygus</taxon>
    </lineage>
</organism>